<evidence type="ECO:0000313" key="2">
    <source>
        <dbReference type="Proteomes" id="UP000593567"/>
    </source>
</evidence>
<accession>A0A7J7KR00</accession>
<gene>
    <name evidence="1" type="ORF">EB796_001033</name>
</gene>
<organism evidence="1 2">
    <name type="scientific">Bugula neritina</name>
    <name type="common">Brown bryozoan</name>
    <name type="synonym">Sertularia neritina</name>
    <dbReference type="NCBI Taxonomy" id="10212"/>
    <lineage>
        <taxon>Eukaryota</taxon>
        <taxon>Metazoa</taxon>
        <taxon>Spiralia</taxon>
        <taxon>Lophotrochozoa</taxon>
        <taxon>Bryozoa</taxon>
        <taxon>Gymnolaemata</taxon>
        <taxon>Cheilostomatida</taxon>
        <taxon>Flustrina</taxon>
        <taxon>Buguloidea</taxon>
        <taxon>Bugulidae</taxon>
        <taxon>Bugula</taxon>
    </lineage>
</organism>
<evidence type="ECO:0000313" key="1">
    <source>
        <dbReference type="EMBL" id="KAF6040620.1"/>
    </source>
</evidence>
<dbReference type="EMBL" id="VXIV02000119">
    <property type="protein sequence ID" value="KAF6040620.1"/>
    <property type="molecule type" value="Genomic_DNA"/>
</dbReference>
<protein>
    <submittedName>
        <fullName evidence="1">Uncharacterized protein</fullName>
    </submittedName>
</protein>
<keyword evidence="2" id="KW-1185">Reference proteome</keyword>
<comment type="caution">
    <text evidence="1">The sequence shown here is derived from an EMBL/GenBank/DDBJ whole genome shotgun (WGS) entry which is preliminary data.</text>
</comment>
<name>A0A7J7KR00_BUGNE</name>
<proteinExistence type="predicted"/>
<dbReference type="Proteomes" id="UP000593567">
    <property type="component" value="Unassembled WGS sequence"/>
</dbReference>
<sequence length="76" mass="9021">MGTKGKTNRFREKKKYEEECPYNSVTIYHPVDQETARVEVGDEHTVELPNGDYEITRQHNSRCVLFTSWLDLRNFI</sequence>
<reference evidence="1" key="1">
    <citation type="submission" date="2020-06" db="EMBL/GenBank/DDBJ databases">
        <title>Draft genome of Bugula neritina, a colonial animal packing powerful symbionts and potential medicines.</title>
        <authorList>
            <person name="Rayko M."/>
        </authorList>
    </citation>
    <scope>NUCLEOTIDE SEQUENCE [LARGE SCALE GENOMIC DNA]</scope>
    <source>
        <strain evidence="1">Kwan_BN1</strain>
    </source>
</reference>
<dbReference type="AlphaFoldDB" id="A0A7J7KR00"/>